<organism evidence="2 3">
    <name type="scientific">Bradyrhizobium forestalis</name>
    <dbReference type="NCBI Taxonomy" id="1419263"/>
    <lineage>
        <taxon>Bacteria</taxon>
        <taxon>Pseudomonadati</taxon>
        <taxon>Pseudomonadota</taxon>
        <taxon>Alphaproteobacteria</taxon>
        <taxon>Hyphomicrobiales</taxon>
        <taxon>Nitrobacteraceae</taxon>
        <taxon>Bradyrhizobium</taxon>
    </lineage>
</organism>
<evidence type="ECO:0000313" key="2">
    <source>
        <dbReference type="EMBL" id="PJG56628.1"/>
    </source>
</evidence>
<feature type="region of interest" description="Disordered" evidence="1">
    <location>
        <begin position="73"/>
        <end position="164"/>
    </location>
</feature>
<feature type="compositionally biased region" description="Basic and acidic residues" evidence="1">
    <location>
        <begin position="155"/>
        <end position="164"/>
    </location>
</feature>
<evidence type="ECO:0000313" key="3">
    <source>
        <dbReference type="Proteomes" id="UP000231194"/>
    </source>
</evidence>
<evidence type="ECO:0000256" key="1">
    <source>
        <dbReference type="SAM" id="MobiDB-lite"/>
    </source>
</evidence>
<proteinExistence type="predicted"/>
<dbReference type="Proteomes" id="UP000231194">
    <property type="component" value="Unassembled WGS sequence"/>
</dbReference>
<feature type="compositionally biased region" description="Basic residues" evidence="1">
    <location>
        <begin position="73"/>
        <end position="83"/>
    </location>
</feature>
<gene>
    <name evidence="2" type="ORF">CVM73_03505</name>
</gene>
<dbReference type="OrthoDB" id="8239765at2"/>
<comment type="caution">
    <text evidence="2">The sequence shown here is derived from an EMBL/GenBank/DDBJ whole genome shotgun (WGS) entry which is preliminary data.</text>
</comment>
<keyword evidence="3" id="KW-1185">Reference proteome</keyword>
<dbReference type="AlphaFoldDB" id="A0A2M8RFM6"/>
<sequence>MAELVEALRQRRDDLDVSNETIDAIAGFPERYTSKLLAPRAPRNLSYNSLGLILGALGVALQVVEDEEQIKRVKGRWQKRKPQGPRYKSPLCVEDREHVPQTAFNFENQESVHVDGAGRGESPLGIEGPDRSPGGEGSAEAIRLDAPSPGGSSGEEPRRRSACD</sequence>
<protein>
    <submittedName>
        <fullName evidence="2">Uncharacterized protein</fullName>
    </submittedName>
</protein>
<accession>A0A2M8RFM6</accession>
<name>A0A2M8RFM6_9BRAD</name>
<reference evidence="2 3" key="1">
    <citation type="submission" date="2017-11" db="EMBL/GenBank/DDBJ databases">
        <title>Bradyrhizobium forestalis sp. nov., an efficient nitrogen-fixing bacterium isolated from nodules of forest legume species in the Amazon.</title>
        <authorList>
            <person name="Costa E.M."/>
            <person name="Guimaraes A."/>
            <person name="Carvalho T.S."/>
            <person name="Rodrigues T.L."/>
            <person name="Ribeiro P.R.A."/>
            <person name="Lebbe L."/>
            <person name="Willems A."/>
            <person name="Moreira F.M.S."/>
        </authorList>
    </citation>
    <scope>NUCLEOTIDE SEQUENCE [LARGE SCALE GENOMIC DNA]</scope>
    <source>
        <strain evidence="2 3">INPA54B</strain>
    </source>
</reference>
<dbReference type="RefSeq" id="WP_100230609.1">
    <property type="nucleotide sequence ID" value="NZ_PGVG01000002.1"/>
</dbReference>
<dbReference type="EMBL" id="PGVG01000002">
    <property type="protein sequence ID" value="PJG56628.1"/>
    <property type="molecule type" value="Genomic_DNA"/>
</dbReference>